<dbReference type="Pfam" id="PF22009">
    <property type="entry name" value="YLDV-IL18BP-like"/>
    <property type="match status" value="1"/>
</dbReference>
<dbReference type="AlphaFoldDB" id="A0A6P6DDY3"/>
<name>A0A6P6DDY3_OCTDE</name>
<dbReference type="GO" id="GO:0042088">
    <property type="term" value="P:T-helper 1 type immune response"/>
    <property type="evidence" value="ECO:0007669"/>
    <property type="project" value="TreeGrafter"/>
</dbReference>
<dbReference type="CTD" id="10068"/>
<feature type="signal peptide" evidence="1">
    <location>
        <begin position="1"/>
        <end position="27"/>
    </location>
</feature>
<feature type="chain" id="PRO_5028059184" evidence="1">
    <location>
        <begin position="28"/>
        <end position="196"/>
    </location>
</feature>
<dbReference type="InterPro" id="IPR013783">
    <property type="entry name" value="Ig-like_fold"/>
</dbReference>
<reference evidence="4" key="1">
    <citation type="submission" date="2025-08" db="UniProtKB">
        <authorList>
            <consortium name="RefSeq"/>
        </authorList>
    </citation>
    <scope>IDENTIFICATION</scope>
</reference>
<dbReference type="RefSeq" id="XP_023557818.1">
    <property type="nucleotide sequence ID" value="XM_023702050.1"/>
</dbReference>
<accession>A0A6P6DDY3</accession>
<dbReference type="GeneID" id="101572874"/>
<gene>
    <name evidence="4" type="primary">Il18bp</name>
</gene>
<sequence length="196" mass="20889">MTMGQNWIPDSSWWVLLLCSHTVTVLARAMPTSQNITAAIASARISKDPCPASPLVLPTAERCPALQVTWPEVEVPLNGTLTLSCTACSHFSHFSVLYWLGNGSFIEHLPGRLRECNSRPQTGCPESHPPGPALGWAEDKPALNKPCLPATAQGPCCPHQQGRVGWASNSMTPAGLPACLPACLQGDVSNSSRLGR</sequence>
<dbReference type="GO" id="GO:0005615">
    <property type="term" value="C:extracellular space"/>
    <property type="evidence" value="ECO:0007669"/>
    <property type="project" value="TreeGrafter"/>
</dbReference>
<dbReference type="Gene3D" id="2.60.40.10">
    <property type="entry name" value="Immunoglobulins"/>
    <property type="match status" value="1"/>
</dbReference>
<keyword evidence="1" id="KW-0732">Signal</keyword>
<evidence type="ECO:0000256" key="1">
    <source>
        <dbReference type="SAM" id="SignalP"/>
    </source>
</evidence>
<dbReference type="InterPro" id="IPR039681">
    <property type="entry name" value="IL18BP"/>
</dbReference>
<keyword evidence="3" id="KW-1185">Reference proteome</keyword>
<organism evidence="3 4">
    <name type="scientific">Octodon degus</name>
    <name type="common">Degu</name>
    <name type="synonym">Sciurus degus</name>
    <dbReference type="NCBI Taxonomy" id="10160"/>
    <lineage>
        <taxon>Eukaryota</taxon>
        <taxon>Metazoa</taxon>
        <taxon>Chordata</taxon>
        <taxon>Craniata</taxon>
        <taxon>Vertebrata</taxon>
        <taxon>Euteleostomi</taxon>
        <taxon>Mammalia</taxon>
        <taxon>Eutheria</taxon>
        <taxon>Euarchontoglires</taxon>
        <taxon>Glires</taxon>
        <taxon>Rodentia</taxon>
        <taxon>Hystricomorpha</taxon>
        <taxon>Octodontidae</taxon>
        <taxon>Octodon</taxon>
    </lineage>
</organism>
<feature type="domain" description="Interleukin-18-binding protein-like" evidence="2">
    <location>
        <begin position="76"/>
        <end position="119"/>
    </location>
</feature>
<dbReference type="PANTHER" id="PTHR14292">
    <property type="entry name" value="INTERLEUKIN-18-BINDING PROTEIN"/>
    <property type="match status" value="1"/>
</dbReference>
<dbReference type="PANTHER" id="PTHR14292:SF2">
    <property type="entry name" value="INTERLEUKIN-18-BINDING PROTEIN"/>
    <property type="match status" value="1"/>
</dbReference>
<dbReference type="GO" id="GO:0042007">
    <property type="term" value="F:interleukin-18 binding"/>
    <property type="evidence" value="ECO:0007669"/>
    <property type="project" value="InterPro"/>
</dbReference>
<proteinExistence type="predicted"/>
<dbReference type="Proteomes" id="UP000515203">
    <property type="component" value="Unplaced"/>
</dbReference>
<evidence type="ECO:0000259" key="2">
    <source>
        <dbReference type="Pfam" id="PF22009"/>
    </source>
</evidence>
<dbReference type="InterPro" id="IPR055139">
    <property type="entry name" value="IL18BP-like_dom"/>
</dbReference>
<evidence type="ECO:0000313" key="4">
    <source>
        <dbReference type="RefSeq" id="XP_023557818.1"/>
    </source>
</evidence>
<evidence type="ECO:0000313" key="3">
    <source>
        <dbReference type="Proteomes" id="UP000515203"/>
    </source>
</evidence>
<protein>
    <submittedName>
        <fullName evidence="4">Interleukin-18-binding protein isoform X2</fullName>
    </submittedName>
</protein>